<keyword evidence="2" id="KW-1185">Reference proteome</keyword>
<dbReference type="KEGG" id="dea:FPZ08_15935"/>
<evidence type="ECO:0000313" key="2">
    <source>
        <dbReference type="Proteomes" id="UP000315364"/>
    </source>
</evidence>
<evidence type="ECO:0000313" key="1">
    <source>
        <dbReference type="EMBL" id="QDZ12102.1"/>
    </source>
</evidence>
<name>A0A5B8LX93_9HYPH</name>
<dbReference type="AlphaFoldDB" id="A0A5B8LX93"/>
<dbReference type="OrthoDB" id="8282902at2"/>
<evidence type="ECO:0008006" key="3">
    <source>
        <dbReference type="Google" id="ProtNLM"/>
    </source>
</evidence>
<protein>
    <recommendedName>
        <fullName evidence="3">DUF429 domain-containing protein</fullName>
    </recommendedName>
</protein>
<gene>
    <name evidence="1" type="ORF">FPZ08_15935</name>
</gene>
<proteinExistence type="predicted"/>
<reference evidence="1 2" key="1">
    <citation type="submission" date="2019-07" db="EMBL/GenBank/DDBJ databases">
        <title>Full genome sequence of Devosia sp. Gsoil 520.</title>
        <authorList>
            <person name="Im W.-T."/>
        </authorList>
    </citation>
    <scope>NUCLEOTIDE SEQUENCE [LARGE SCALE GENOMIC DNA]</scope>
    <source>
        <strain evidence="1 2">Gsoil 520</strain>
    </source>
</reference>
<sequence>MVATDGAVIGIDVGCSPTRRSSAICRLNWTASLVSWEINRFRASEPEREQAIFKSVSGHQITVAAFDGPLRRGFDIIGRYRTAERMLTRRLRPLIGKPGQSSAPIGKSLNHHSNECVRHVVTHGNVQDAQHSVAIDSKALVEAFPSSFLGLMIGDPVALAARRGDRSDTFFRHLAAIGCLESLIEYCLPGRQLSTDPNDIVNHDDRAAFVCALTALCVAVGDFVAVGDDIDGWIVLPPGRLIQPAQWDLLSQNANEEAAGALHIGS</sequence>
<accession>A0A5B8LX93</accession>
<dbReference type="EMBL" id="CP042304">
    <property type="protein sequence ID" value="QDZ12102.1"/>
    <property type="molecule type" value="Genomic_DNA"/>
</dbReference>
<dbReference type="RefSeq" id="WP_146290914.1">
    <property type="nucleotide sequence ID" value="NZ_CP042304.1"/>
</dbReference>
<organism evidence="1 2">
    <name type="scientific">Devosia ginsengisoli</name>
    <dbReference type="NCBI Taxonomy" id="400770"/>
    <lineage>
        <taxon>Bacteria</taxon>
        <taxon>Pseudomonadati</taxon>
        <taxon>Pseudomonadota</taxon>
        <taxon>Alphaproteobacteria</taxon>
        <taxon>Hyphomicrobiales</taxon>
        <taxon>Devosiaceae</taxon>
        <taxon>Devosia</taxon>
    </lineage>
</organism>
<dbReference type="Proteomes" id="UP000315364">
    <property type="component" value="Chromosome"/>
</dbReference>